<name>C6WWT0_METML</name>
<dbReference type="KEGG" id="mmb:Mmol_1475"/>
<feature type="compositionally biased region" description="Basic and acidic residues" evidence="1">
    <location>
        <begin position="423"/>
        <end position="437"/>
    </location>
</feature>
<proteinExistence type="predicted"/>
<dbReference type="Pfam" id="PF06527">
    <property type="entry name" value="TniQ"/>
    <property type="match status" value="1"/>
</dbReference>
<dbReference type="HOGENOM" id="CLU_643648_0_0_4"/>
<dbReference type="Proteomes" id="UP000002742">
    <property type="component" value="Chromosome"/>
</dbReference>
<dbReference type="AlphaFoldDB" id="C6WWT0"/>
<evidence type="ECO:0000259" key="2">
    <source>
        <dbReference type="Pfam" id="PF06527"/>
    </source>
</evidence>
<evidence type="ECO:0000313" key="4">
    <source>
        <dbReference type="Proteomes" id="UP000002742"/>
    </source>
</evidence>
<reference evidence="3 4" key="2">
    <citation type="journal article" date="2011" name="J. Bacteriol.">
        <title>Genomes of three methylotrophs from a single niche uncover genetic and metabolic divergence of Methylophilaceae.</title>
        <authorList>
            <person name="Lapidus A."/>
            <person name="Clum A."/>
            <person name="Labutti K."/>
            <person name="Kaluzhnaya M.G."/>
            <person name="Lim S."/>
            <person name="Beck D.A."/>
            <person name="Glavina Del Rio T."/>
            <person name="Nolan M."/>
            <person name="Mavromatis K."/>
            <person name="Huntemann M."/>
            <person name="Lucas S."/>
            <person name="Lidstrom M.E."/>
            <person name="Ivanova N."/>
            <person name="Chistoserdova L."/>
        </authorList>
    </citation>
    <scope>NUCLEOTIDE SEQUENCE [LARGE SCALE GENOMIC DNA]</scope>
    <source>
        <strain evidence="4">JLW8 / ATCC BAA-1282 / DSM 17540</strain>
    </source>
</reference>
<dbReference type="RefSeq" id="WP_015832414.1">
    <property type="nucleotide sequence ID" value="NC_012968.1"/>
</dbReference>
<organism evidence="3 4">
    <name type="scientific">Methylotenera mobilis (strain JLW8 / ATCC BAA-1282 / DSM 17540)</name>
    <dbReference type="NCBI Taxonomy" id="583345"/>
    <lineage>
        <taxon>Bacteria</taxon>
        <taxon>Pseudomonadati</taxon>
        <taxon>Pseudomonadota</taxon>
        <taxon>Betaproteobacteria</taxon>
        <taxon>Nitrosomonadales</taxon>
        <taxon>Methylophilaceae</taxon>
        <taxon>Methylotenera</taxon>
    </lineage>
</organism>
<keyword evidence="4" id="KW-1185">Reference proteome</keyword>
<feature type="domain" description="TniQ" evidence="2">
    <location>
        <begin position="4"/>
        <end position="140"/>
    </location>
</feature>
<evidence type="ECO:0000313" key="3">
    <source>
        <dbReference type="EMBL" id="ACT48379.1"/>
    </source>
</evidence>
<dbReference type="InterPro" id="IPR009492">
    <property type="entry name" value="TniQ"/>
</dbReference>
<feature type="region of interest" description="Disordered" evidence="1">
    <location>
        <begin position="423"/>
        <end position="443"/>
    </location>
</feature>
<protein>
    <recommendedName>
        <fullName evidence="2">TniQ domain-containing protein</fullName>
    </recommendedName>
</protein>
<gene>
    <name evidence="3" type="ordered locus">Mmol_1475</name>
</gene>
<reference evidence="4" key="1">
    <citation type="submission" date="2009-07" db="EMBL/GenBank/DDBJ databases">
        <title>Complete sequence of Methylotenera mobilis JLW8.</title>
        <authorList>
            <consortium name="US DOE Joint Genome Institute"/>
            <person name="Lucas S."/>
            <person name="Copeland A."/>
            <person name="Lapidus A."/>
            <person name="Glavina del Rio T."/>
            <person name="Tice H."/>
            <person name="Bruce D."/>
            <person name="Goodwin L."/>
            <person name="Pitluck S."/>
            <person name="LaButti K.M."/>
            <person name="Clum A."/>
            <person name="Larimer F."/>
            <person name="Land M."/>
            <person name="Hauser L."/>
            <person name="Kyrpides N."/>
            <person name="Mikhailova N."/>
            <person name="Kayluzhnaya M."/>
            <person name="Chistoserdova L."/>
        </authorList>
    </citation>
    <scope>NUCLEOTIDE SEQUENCE [LARGE SCALE GENOMIC DNA]</scope>
    <source>
        <strain evidence="4">JLW8 / ATCC BAA-1282 / DSM 17540</strain>
    </source>
</reference>
<evidence type="ECO:0000256" key="1">
    <source>
        <dbReference type="SAM" id="MobiDB-lite"/>
    </source>
</evidence>
<dbReference type="EMBL" id="CP001672">
    <property type="protein sequence ID" value="ACT48379.1"/>
    <property type="molecule type" value="Genomic_DNA"/>
</dbReference>
<accession>C6WWT0</accession>
<sequence length="443" mass="51176">MMYIPKILPDEWINGYYEHIKFLNEHWYQENIIDALQKELKLDKSKNIIETIAALIDQPIENIVWKHTLIPAIRAITDSNPSTRHGNYHLDALGTRKMVKHARFCENCIQEDIKTWRYPYLRRSHQLTGIEWCLKHQGKLQEFETTKIPDPKSLRQITNFSTTKSLLSNQHPIIRRYVDIFDGLTTNNSPISAEHASWVLSEQAIKLGLNRSPKKTGRNLSDIAIEEISGEWLFDNFPVLKNKQPQQFIPSIDGVTIFRFQNHSVHHFILGAAILFSDADEALNKLIHSQQDSKKSLRKLIKRPESFWRSDELRDLYIKHSGSCRDLTTEIGGSYDQNRVNLLKYELPPLSILSNDTIVAIGDFYDGAPLLEVLQKPNINNKQLEYIVRNAGNTFRDIFNQIKPALLKNNVLKVNKITSKNARGTDTKQDLSIKEPAQEVMMQ</sequence>
<dbReference type="STRING" id="583345.Mmol_1475"/>
<dbReference type="eggNOG" id="ENOG502ZACT">
    <property type="taxonomic scope" value="Bacteria"/>
</dbReference>
<dbReference type="OrthoDB" id="470139at2"/>